<reference evidence="1 2" key="1">
    <citation type="submission" date="2019-05" db="EMBL/GenBank/DDBJ databases">
        <title>Another draft genome of Portunus trituberculatus and its Hox gene families provides insights of decapod evolution.</title>
        <authorList>
            <person name="Jeong J.-H."/>
            <person name="Song I."/>
            <person name="Kim S."/>
            <person name="Choi T."/>
            <person name="Kim D."/>
            <person name="Ryu S."/>
            <person name="Kim W."/>
        </authorList>
    </citation>
    <scope>NUCLEOTIDE SEQUENCE [LARGE SCALE GENOMIC DNA]</scope>
    <source>
        <tissue evidence="1">Muscle</tissue>
    </source>
</reference>
<dbReference type="Proteomes" id="UP000324222">
    <property type="component" value="Unassembled WGS sequence"/>
</dbReference>
<organism evidence="1 2">
    <name type="scientific">Portunus trituberculatus</name>
    <name type="common">Swimming crab</name>
    <name type="synonym">Neptunus trituberculatus</name>
    <dbReference type="NCBI Taxonomy" id="210409"/>
    <lineage>
        <taxon>Eukaryota</taxon>
        <taxon>Metazoa</taxon>
        <taxon>Ecdysozoa</taxon>
        <taxon>Arthropoda</taxon>
        <taxon>Crustacea</taxon>
        <taxon>Multicrustacea</taxon>
        <taxon>Malacostraca</taxon>
        <taxon>Eumalacostraca</taxon>
        <taxon>Eucarida</taxon>
        <taxon>Decapoda</taxon>
        <taxon>Pleocyemata</taxon>
        <taxon>Brachyura</taxon>
        <taxon>Eubrachyura</taxon>
        <taxon>Portunoidea</taxon>
        <taxon>Portunidae</taxon>
        <taxon>Portuninae</taxon>
        <taxon>Portunus</taxon>
    </lineage>
</organism>
<dbReference type="EMBL" id="VSRR010002849">
    <property type="protein sequence ID" value="MPC33514.1"/>
    <property type="molecule type" value="Genomic_DNA"/>
</dbReference>
<keyword evidence="2" id="KW-1185">Reference proteome</keyword>
<sequence>MKIQKQARSSRVYKRSLTLSVRGYLSLRRWIVSRNLVLTSVLDSVSVWCSSSMISKSRLIF</sequence>
<dbReference type="AlphaFoldDB" id="A0A5B7EM71"/>
<evidence type="ECO:0000313" key="2">
    <source>
        <dbReference type="Proteomes" id="UP000324222"/>
    </source>
</evidence>
<accession>A0A5B7EM71</accession>
<gene>
    <name evidence="1" type="ORF">E2C01_026866</name>
</gene>
<proteinExistence type="predicted"/>
<protein>
    <submittedName>
        <fullName evidence="1">Uncharacterized protein</fullName>
    </submittedName>
</protein>
<comment type="caution">
    <text evidence="1">The sequence shown here is derived from an EMBL/GenBank/DDBJ whole genome shotgun (WGS) entry which is preliminary data.</text>
</comment>
<evidence type="ECO:0000313" key="1">
    <source>
        <dbReference type="EMBL" id="MPC33514.1"/>
    </source>
</evidence>
<name>A0A5B7EM71_PORTR</name>